<comment type="caution">
    <text evidence="2">The sequence shown here is derived from an EMBL/GenBank/DDBJ whole genome shotgun (WGS) entry which is preliminary data.</text>
</comment>
<evidence type="ECO:0000313" key="2">
    <source>
        <dbReference type="EMBL" id="GMA20172.1"/>
    </source>
</evidence>
<evidence type="ECO:0000313" key="3">
    <source>
        <dbReference type="Proteomes" id="UP001157109"/>
    </source>
</evidence>
<dbReference type="InterPro" id="IPR029455">
    <property type="entry name" value="GHL15"/>
</dbReference>
<feature type="region of interest" description="Disordered" evidence="1">
    <location>
        <begin position="273"/>
        <end position="325"/>
    </location>
</feature>
<dbReference type="EMBL" id="BSUJ01000001">
    <property type="protein sequence ID" value="GMA20172.1"/>
    <property type="molecule type" value="Genomic_DNA"/>
</dbReference>
<evidence type="ECO:0000256" key="1">
    <source>
        <dbReference type="SAM" id="MobiDB-lite"/>
    </source>
</evidence>
<name>A0ABQ6HPA0_9MICO</name>
<proteinExistence type="predicted"/>
<dbReference type="Pfam" id="PF14885">
    <property type="entry name" value="GHL15"/>
    <property type="match status" value="1"/>
</dbReference>
<dbReference type="RefSeq" id="WP_284284551.1">
    <property type="nucleotide sequence ID" value="NZ_BSUJ01000001.1"/>
</dbReference>
<reference evidence="3" key="1">
    <citation type="journal article" date="2019" name="Int. J. Syst. Evol. Microbiol.">
        <title>The Global Catalogue of Microorganisms (GCM) 10K type strain sequencing project: providing services to taxonomists for standard genome sequencing and annotation.</title>
        <authorList>
            <consortium name="The Broad Institute Genomics Platform"/>
            <consortium name="The Broad Institute Genome Sequencing Center for Infectious Disease"/>
            <person name="Wu L."/>
            <person name="Ma J."/>
        </authorList>
    </citation>
    <scope>NUCLEOTIDE SEQUENCE [LARGE SCALE GENOMIC DNA]</scope>
    <source>
        <strain evidence="3">NBRC 105830</strain>
    </source>
</reference>
<gene>
    <name evidence="2" type="ORF">GCM10025862_21930</name>
</gene>
<protein>
    <recommendedName>
        <fullName evidence="4">Glycoside-hydrolase family GH114 TIM-barrel domain-containing protein</fullName>
    </recommendedName>
</protein>
<dbReference type="Proteomes" id="UP001157109">
    <property type="component" value="Unassembled WGS sequence"/>
</dbReference>
<accession>A0ABQ6HPA0</accession>
<feature type="compositionally biased region" description="Polar residues" evidence="1">
    <location>
        <begin position="314"/>
        <end position="325"/>
    </location>
</feature>
<evidence type="ECO:0008006" key="4">
    <source>
        <dbReference type="Google" id="ProtNLM"/>
    </source>
</evidence>
<sequence length="325" mass="35713">MARAADTGSARRFGAWIRYGDPLTDEQEAFALEHYRVALLQPWETERAARMKAARPDLTLLAYKCLSSTRSYEPGPVYSSGLSFAEADAEGERWFGHRLDGSRIEWNTYPGHWQMAVWDESYQDRWIANVVGELGGSPFDGVIADNDVFDDYYGLCPPIEGGRQLADLRAALDGFVPRVGRSLNDIGKILVPNIAESRRDPGRWERHAAFGGGYEEVWLGYEPETWFDHWTVVAQAPQVAGPGLTILRTASDGTNDHPNFRYAAAAFWVFGGGDGERSPRPRTTATTRRRGSPSRTSTSVDPSAAHVGAATGCRASSPTAGPRST</sequence>
<organism evidence="2 3">
    <name type="scientific">Arsenicicoccus piscis</name>
    <dbReference type="NCBI Taxonomy" id="673954"/>
    <lineage>
        <taxon>Bacteria</taxon>
        <taxon>Bacillati</taxon>
        <taxon>Actinomycetota</taxon>
        <taxon>Actinomycetes</taxon>
        <taxon>Micrococcales</taxon>
        <taxon>Intrasporangiaceae</taxon>
        <taxon>Arsenicicoccus</taxon>
    </lineage>
</organism>
<keyword evidence="3" id="KW-1185">Reference proteome</keyword>